<reference evidence="2" key="2">
    <citation type="journal article" date="2021" name="Microbiome">
        <title>Successional dynamics and alternative stable states in a saline activated sludge microbial community over 9 years.</title>
        <authorList>
            <person name="Wang Y."/>
            <person name="Ye J."/>
            <person name="Ju F."/>
            <person name="Liu L."/>
            <person name="Boyd J.A."/>
            <person name="Deng Y."/>
            <person name="Parks D.H."/>
            <person name="Jiang X."/>
            <person name="Yin X."/>
            <person name="Woodcroft B.J."/>
            <person name="Tyson G.W."/>
            <person name="Hugenholtz P."/>
            <person name="Polz M.F."/>
            <person name="Zhang T."/>
        </authorList>
    </citation>
    <scope>NUCLEOTIDE SEQUENCE</scope>
    <source>
        <strain evidence="2">HKST-UBA14</strain>
    </source>
</reference>
<dbReference type="InterPro" id="IPR007163">
    <property type="entry name" value="VCA0040-like"/>
</dbReference>
<comment type="caution">
    <text evidence="2">The sequence shown here is derived from an EMBL/GenBank/DDBJ whole genome shotgun (WGS) entry which is preliminary data.</text>
</comment>
<evidence type="ECO:0000313" key="3">
    <source>
        <dbReference type="Proteomes" id="UP000783287"/>
    </source>
</evidence>
<reference evidence="2" key="1">
    <citation type="submission" date="2020-04" db="EMBL/GenBank/DDBJ databases">
        <authorList>
            <person name="Zhang T."/>
        </authorList>
    </citation>
    <scope>NUCLEOTIDE SEQUENCE</scope>
    <source>
        <strain evidence="2">HKST-UBA14</strain>
    </source>
</reference>
<dbReference type="AlphaFoldDB" id="A0A955RJ01"/>
<feature type="transmembrane region" description="Helical" evidence="1">
    <location>
        <begin position="155"/>
        <end position="185"/>
    </location>
</feature>
<feature type="transmembrane region" description="Helical" evidence="1">
    <location>
        <begin position="268"/>
        <end position="286"/>
    </location>
</feature>
<keyword evidence="1" id="KW-0812">Transmembrane</keyword>
<feature type="transmembrane region" description="Helical" evidence="1">
    <location>
        <begin position="71"/>
        <end position="94"/>
    </location>
</feature>
<keyword evidence="1" id="KW-0472">Membrane</keyword>
<dbReference type="Proteomes" id="UP000783287">
    <property type="component" value="Unassembled WGS sequence"/>
</dbReference>
<dbReference type="PANTHER" id="PTHR37308:SF1">
    <property type="entry name" value="POLYPRENYL-PHOSPHATE TRANSPORTER"/>
    <property type="match status" value="1"/>
</dbReference>
<feature type="transmembrane region" description="Helical" evidence="1">
    <location>
        <begin position="124"/>
        <end position="143"/>
    </location>
</feature>
<dbReference type="Pfam" id="PF04018">
    <property type="entry name" value="VCA0040-like"/>
    <property type="match status" value="1"/>
</dbReference>
<feature type="transmembrane region" description="Helical" evidence="1">
    <location>
        <begin position="206"/>
        <end position="227"/>
    </location>
</feature>
<protein>
    <submittedName>
        <fullName evidence="2">DUF368 domain-containing protein</fullName>
    </submittedName>
</protein>
<keyword evidence="1" id="KW-1133">Transmembrane helix</keyword>
<gene>
    <name evidence="2" type="ORF">KC909_00855</name>
</gene>
<evidence type="ECO:0000313" key="2">
    <source>
        <dbReference type="EMBL" id="MCA9382890.1"/>
    </source>
</evidence>
<feature type="transmembrane region" description="Helical" evidence="1">
    <location>
        <begin position="100"/>
        <end position="117"/>
    </location>
</feature>
<dbReference type="EMBL" id="JAGQLK010000010">
    <property type="protein sequence ID" value="MCA9382890.1"/>
    <property type="molecule type" value="Genomic_DNA"/>
</dbReference>
<dbReference type="PANTHER" id="PTHR37308">
    <property type="entry name" value="INTEGRAL MEMBRANE PROTEIN"/>
    <property type="match status" value="1"/>
</dbReference>
<accession>A0A955RJ01</accession>
<proteinExistence type="predicted"/>
<sequence length="300" mass="32821">MNFLKGMVMGVAEIIPGVSGSTMALIMGIYDDFIGLIHDSSNLGKNVLLWTLKKKTTIDVKESFAQIKLKFGITLALGMLFAIALFSNIFSFLLEHHPDYLYAFLFGLIIASIYVPYKQMKKRETGEVTVFLVTFVVMFIILGQDPSSDNYSPSLALLLIGGITAASAMALPGVSGSFVLLLLGLYHHVLDLVKEITRLNFSTDHLLQLTTFLTGVLIGLVGISRVIKAAFNKYPSQTLAFLLGLMAASLRVINPFQSTLSENTLIEIIIKIILILIGMGIVIAMLKHSGSELENMKSEI</sequence>
<evidence type="ECO:0000256" key="1">
    <source>
        <dbReference type="SAM" id="Phobius"/>
    </source>
</evidence>
<organism evidence="2 3">
    <name type="scientific">Candidatus Dojkabacteria bacterium</name>
    <dbReference type="NCBI Taxonomy" id="2099670"/>
    <lineage>
        <taxon>Bacteria</taxon>
        <taxon>Candidatus Dojkabacteria</taxon>
    </lineage>
</organism>
<name>A0A955RJ01_9BACT</name>